<dbReference type="PANTHER" id="PTHR33281:SF19">
    <property type="entry name" value="VOLTAGE-DEPENDENT ANION CHANNEL-FORMING PROTEIN YNEE"/>
    <property type="match status" value="1"/>
</dbReference>
<comment type="subcellular location">
    <subcellularLocation>
        <location evidence="1">Cell membrane</location>
        <topology evidence="1">Multi-pass membrane protein</topology>
    </subcellularLocation>
</comment>
<feature type="compositionally biased region" description="Low complexity" evidence="8">
    <location>
        <begin position="220"/>
        <end position="234"/>
    </location>
</feature>
<feature type="region of interest" description="Disordered" evidence="8">
    <location>
        <begin position="321"/>
        <end position="346"/>
    </location>
</feature>
<reference evidence="10" key="1">
    <citation type="submission" date="2023-03" db="EMBL/GenBank/DDBJ databases">
        <title>Massive genome expansion in bonnet fungi (Mycena s.s.) driven by repeated elements and novel gene families across ecological guilds.</title>
        <authorList>
            <consortium name="Lawrence Berkeley National Laboratory"/>
            <person name="Harder C.B."/>
            <person name="Miyauchi S."/>
            <person name="Viragh M."/>
            <person name="Kuo A."/>
            <person name="Thoen E."/>
            <person name="Andreopoulos B."/>
            <person name="Lu D."/>
            <person name="Skrede I."/>
            <person name="Drula E."/>
            <person name="Henrissat B."/>
            <person name="Morin E."/>
            <person name="Kohler A."/>
            <person name="Barry K."/>
            <person name="LaButti K."/>
            <person name="Morin E."/>
            <person name="Salamov A."/>
            <person name="Lipzen A."/>
            <person name="Mereny Z."/>
            <person name="Hegedus B."/>
            <person name="Baldrian P."/>
            <person name="Stursova M."/>
            <person name="Weitz H."/>
            <person name="Taylor A."/>
            <person name="Grigoriev I.V."/>
            <person name="Nagy L.G."/>
            <person name="Martin F."/>
            <person name="Kauserud H."/>
        </authorList>
    </citation>
    <scope>NUCLEOTIDE SEQUENCE</scope>
    <source>
        <strain evidence="10">9284</strain>
    </source>
</reference>
<keyword evidence="6" id="KW-0406">Ion transport</keyword>
<evidence type="ECO:0000313" key="11">
    <source>
        <dbReference type="Proteomes" id="UP001221142"/>
    </source>
</evidence>
<evidence type="ECO:0000256" key="5">
    <source>
        <dbReference type="ARBA" id="ARBA00022989"/>
    </source>
</evidence>
<keyword evidence="3" id="KW-1003">Cell membrane</keyword>
<feature type="compositionally biased region" description="Low complexity" evidence="8">
    <location>
        <begin position="534"/>
        <end position="550"/>
    </location>
</feature>
<proteinExistence type="predicted"/>
<dbReference type="Pfam" id="PF25539">
    <property type="entry name" value="Bestrophin_2"/>
    <property type="match status" value="2"/>
</dbReference>
<evidence type="ECO:0000256" key="1">
    <source>
        <dbReference type="ARBA" id="ARBA00004651"/>
    </source>
</evidence>
<dbReference type="GO" id="GO:0005886">
    <property type="term" value="C:plasma membrane"/>
    <property type="evidence" value="ECO:0007669"/>
    <property type="project" value="UniProtKB-SubCell"/>
</dbReference>
<feature type="compositionally biased region" description="Acidic residues" evidence="8">
    <location>
        <begin position="551"/>
        <end position="569"/>
    </location>
</feature>
<evidence type="ECO:0000256" key="3">
    <source>
        <dbReference type="ARBA" id="ARBA00022475"/>
    </source>
</evidence>
<evidence type="ECO:0000256" key="2">
    <source>
        <dbReference type="ARBA" id="ARBA00022448"/>
    </source>
</evidence>
<feature type="compositionally biased region" description="Polar residues" evidence="8">
    <location>
        <begin position="235"/>
        <end position="256"/>
    </location>
</feature>
<keyword evidence="11" id="KW-1185">Reference proteome</keyword>
<accession>A0AAD7C1U1</accession>
<dbReference type="PANTHER" id="PTHR33281">
    <property type="entry name" value="UPF0187 PROTEIN YNEE"/>
    <property type="match status" value="1"/>
</dbReference>
<evidence type="ECO:0000256" key="6">
    <source>
        <dbReference type="ARBA" id="ARBA00023065"/>
    </source>
</evidence>
<dbReference type="AlphaFoldDB" id="A0AAD7C1U1"/>
<feature type="transmembrane region" description="Helical" evidence="9">
    <location>
        <begin position="45"/>
        <end position="67"/>
    </location>
</feature>
<protein>
    <submittedName>
        <fullName evidence="10">Bestrophin, RFP-TM, chloride channel-domain-containing protein</fullName>
    </submittedName>
</protein>
<feature type="transmembrane region" description="Helical" evidence="9">
    <location>
        <begin position="79"/>
        <end position="97"/>
    </location>
</feature>
<gene>
    <name evidence="10" type="ORF">FB45DRAFT_1055948</name>
</gene>
<keyword evidence="5 9" id="KW-1133">Transmembrane helix</keyword>
<evidence type="ECO:0000256" key="7">
    <source>
        <dbReference type="ARBA" id="ARBA00023136"/>
    </source>
</evidence>
<evidence type="ECO:0000256" key="9">
    <source>
        <dbReference type="SAM" id="Phobius"/>
    </source>
</evidence>
<keyword evidence="4 9" id="KW-0812">Transmembrane</keyword>
<sequence>MSSHRSNTGNHPLLPALQPRAISVGAVPSIPAYAFLKWTFGRGSVIWQIWPAVVLHTLFAMLVVYVWQVTGRTIEIPSVFLTVMGMVIGFVISYRAGSGYDRYWMGRTAWADIIRNARTLSRLIWIHVPPRLTPGTSLPSTLPQPELVKCMAEKRMALDLIVAFSISLKHHLRGEVGIYYEDLYDLVRPLHDPPQLAQPASTSASGIESPKSTSHASKRPSTSSTATATVSPPVRSNTISQTVSRSDSVLTSGSTTPPHVPPAQPLLPASNPKPEAGVFRRINPNSIPFASAFIEFGKMVAGVWRWALGGCCFGSRKREGDEAQAPAQGPGKKGKSKNNKSSGRWVGPIHPQGVAQLEEWEEGENLPEEILRTLSEWSSVLEFRGTVPGASLGGVLGGIQQFEISLATLEQILTTPLPFIYAVHIRHVVWLFLFLLPLQLVSAFGVHAVPAVMVASFIYLGFMAAGEEIEQPFGYDDNDLDLDMFCHAIIKQDIRGLKRMRCLNAWFPPSPSDGEGEGLRPYLNKGKGHHGSQVSIEEAAASVSASGDGSEFAEEEDEDGEGELVDVRG</sequence>
<dbReference type="InterPro" id="IPR044669">
    <property type="entry name" value="YneE/VCCN1/2-like"/>
</dbReference>
<dbReference type="Proteomes" id="UP001221142">
    <property type="component" value="Unassembled WGS sequence"/>
</dbReference>
<feature type="region of interest" description="Disordered" evidence="8">
    <location>
        <begin position="194"/>
        <end position="272"/>
    </location>
</feature>
<keyword evidence="2" id="KW-0813">Transport</keyword>
<feature type="region of interest" description="Disordered" evidence="8">
    <location>
        <begin position="512"/>
        <end position="569"/>
    </location>
</feature>
<evidence type="ECO:0000256" key="4">
    <source>
        <dbReference type="ARBA" id="ARBA00022692"/>
    </source>
</evidence>
<keyword evidence="7 9" id="KW-0472">Membrane</keyword>
<feature type="compositionally biased region" description="Polar residues" evidence="8">
    <location>
        <begin position="198"/>
        <end position="215"/>
    </location>
</feature>
<dbReference type="EMBL" id="JARKIF010000006">
    <property type="protein sequence ID" value="KAJ7636612.1"/>
    <property type="molecule type" value="Genomic_DNA"/>
</dbReference>
<feature type="transmembrane region" description="Helical" evidence="9">
    <location>
        <begin position="444"/>
        <end position="465"/>
    </location>
</feature>
<evidence type="ECO:0000256" key="8">
    <source>
        <dbReference type="SAM" id="MobiDB-lite"/>
    </source>
</evidence>
<organism evidence="10 11">
    <name type="scientific">Roridomyces roridus</name>
    <dbReference type="NCBI Taxonomy" id="1738132"/>
    <lineage>
        <taxon>Eukaryota</taxon>
        <taxon>Fungi</taxon>
        <taxon>Dikarya</taxon>
        <taxon>Basidiomycota</taxon>
        <taxon>Agaricomycotina</taxon>
        <taxon>Agaricomycetes</taxon>
        <taxon>Agaricomycetidae</taxon>
        <taxon>Agaricales</taxon>
        <taxon>Marasmiineae</taxon>
        <taxon>Mycenaceae</taxon>
        <taxon>Roridomyces</taxon>
    </lineage>
</organism>
<dbReference type="GO" id="GO:0005254">
    <property type="term" value="F:chloride channel activity"/>
    <property type="evidence" value="ECO:0007669"/>
    <property type="project" value="InterPro"/>
</dbReference>
<name>A0AAD7C1U1_9AGAR</name>
<comment type="caution">
    <text evidence="10">The sequence shown here is derived from an EMBL/GenBank/DDBJ whole genome shotgun (WGS) entry which is preliminary data.</text>
</comment>
<evidence type="ECO:0000313" key="10">
    <source>
        <dbReference type="EMBL" id="KAJ7636612.1"/>
    </source>
</evidence>